<evidence type="ECO:0000313" key="1">
    <source>
        <dbReference type="EMBL" id="KAJ8408165.1"/>
    </source>
</evidence>
<dbReference type="EMBL" id="JAINUG010000036">
    <property type="protein sequence ID" value="KAJ8408165.1"/>
    <property type="molecule type" value="Genomic_DNA"/>
</dbReference>
<protein>
    <submittedName>
        <fullName evidence="1">Uncharacterized protein</fullName>
    </submittedName>
</protein>
<proteinExistence type="predicted"/>
<gene>
    <name evidence="1" type="ORF">AAFF_G00263930</name>
</gene>
<reference evidence="1" key="1">
    <citation type="journal article" date="2023" name="Science">
        <title>Genome structures resolve the early diversification of teleost fishes.</title>
        <authorList>
            <person name="Parey E."/>
            <person name="Louis A."/>
            <person name="Montfort J."/>
            <person name="Bouchez O."/>
            <person name="Roques C."/>
            <person name="Iampietro C."/>
            <person name="Lluch J."/>
            <person name="Castinel A."/>
            <person name="Donnadieu C."/>
            <person name="Desvignes T."/>
            <person name="Floi Bucao C."/>
            <person name="Jouanno E."/>
            <person name="Wen M."/>
            <person name="Mejri S."/>
            <person name="Dirks R."/>
            <person name="Jansen H."/>
            <person name="Henkel C."/>
            <person name="Chen W.J."/>
            <person name="Zahm M."/>
            <person name="Cabau C."/>
            <person name="Klopp C."/>
            <person name="Thompson A.W."/>
            <person name="Robinson-Rechavi M."/>
            <person name="Braasch I."/>
            <person name="Lecointre G."/>
            <person name="Bobe J."/>
            <person name="Postlethwait J.H."/>
            <person name="Berthelot C."/>
            <person name="Roest Crollius H."/>
            <person name="Guiguen Y."/>
        </authorList>
    </citation>
    <scope>NUCLEOTIDE SEQUENCE</scope>
    <source>
        <strain evidence="1">NC1722</strain>
    </source>
</reference>
<accession>A0AAD7WT88</accession>
<organism evidence="1 2">
    <name type="scientific">Aldrovandia affinis</name>
    <dbReference type="NCBI Taxonomy" id="143900"/>
    <lineage>
        <taxon>Eukaryota</taxon>
        <taxon>Metazoa</taxon>
        <taxon>Chordata</taxon>
        <taxon>Craniata</taxon>
        <taxon>Vertebrata</taxon>
        <taxon>Euteleostomi</taxon>
        <taxon>Actinopterygii</taxon>
        <taxon>Neopterygii</taxon>
        <taxon>Teleostei</taxon>
        <taxon>Notacanthiformes</taxon>
        <taxon>Halosauridae</taxon>
        <taxon>Aldrovandia</taxon>
    </lineage>
</organism>
<evidence type="ECO:0000313" key="2">
    <source>
        <dbReference type="Proteomes" id="UP001221898"/>
    </source>
</evidence>
<keyword evidence="2" id="KW-1185">Reference proteome</keyword>
<name>A0AAD7WT88_9TELE</name>
<sequence length="153" mass="16647">MVINRTTNCHHWKKATNVTSAKTFLTFSEMDANRPNLPLPELGNLISQEIGTLSTQTGFPTTTVLENMIEETDKLISNLQGHGTVAVAETALAGTAVWIEEHEAEATAESTMQNPHHMHALTQLVGELCPLTGLSIWKLLLRILKGSDATCAN</sequence>
<dbReference type="AlphaFoldDB" id="A0AAD7WT88"/>
<comment type="caution">
    <text evidence="1">The sequence shown here is derived from an EMBL/GenBank/DDBJ whole genome shotgun (WGS) entry which is preliminary data.</text>
</comment>
<dbReference type="Proteomes" id="UP001221898">
    <property type="component" value="Unassembled WGS sequence"/>
</dbReference>